<dbReference type="STRING" id="1392998.ANME2D_03273"/>
<reference evidence="2" key="1">
    <citation type="submission" date="2017-06" db="EMBL/GenBank/DDBJ databases">
        <authorList>
            <person name="Cremers G."/>
        </authorList>
    </citation>
    <scope>NUCLEOTIDE SEQUENCE [LARGE SCALE GENOMIC DNA]</scope>
</reference>
<dbReference type="Proteomes" id="UP000218615">
    <property type="component" value="Unassembled WGS sequence"/>
</dbReference>
<organism evidence="1 2">
    <name type="scientific">Candidatus Methanoperedens nitratireducens</name>
    <dbReference type="NCBI Taxonomy" id="1392998"/>
    <lineage>
        <taxon>Archaea</taxon>
        <taxon>Methanobacteriati</taxon>
        <taxon>Methanobacteriota</taxon>
        <taxon>Stenosarchaea group</taxon>
        <taxon>Methanomicrobia</taxon>
        <taxon>Methanosarcinales</taxon>
        <taxon>ANME-2 cluster</taxon>
        <taxon>Candidatus Methanoperedentaceae</taxon>
        <taxon>Candidatus Methanoperedens</taxon>
    </lineage>
</organism>
<dbReference type="EMBL" id="FZMP01000036">
    <property type="protein sequence ID" value="SNQ59725.1"/>
    <property type="molecule type" value="Genomic_DNA"/>
</dbReference>
<sequence>MLWLYATADLMLNTANGGASPGVWGHNPSAIRLILTESVNSTLIYTIVTFIK</sequence>
<dbReference type="AlphaFoldDB" id="A0A284VKD6"/>
<proteinExistence type="predicted"/>
<keyword evidence="2" id="KW-1185">Reference proteome</keyword>
<accession>A0A284VKD6</accession>
<gene>
    <name evidence="1" type="ORF">MNV_1300001</name>
</gene>
<evidence type="ECO:0000313" key="2">
    <source>
        <dbReference type="Proteomes" id="UP000218615"/>
    </source>
</evidence>
<protein>
    <submittedName>
        <fullName evidence="1">Uncharacterized protein</fullName>
    </submittedName>
</protein>
<name>A0A284VKD6_9EURY</name>
<evidence type="ECO:0000313" key="1">
    <source>
        <dbReference type="EMBL" id="SNQ59725.1"/>
    </source>
</evidence>